<proteinExistence type="predicted"/>
<name>A0A1Y5PJL8_9MYCO</name>
<gene>
    <name evidence="2" type="ORF">MHPYR_650004</name>
</gene>
<dbReference type="Pfam" id="PF01494">
    <property type="entry name" value="FAD_binding_3"/>
    <property type="match status" value="1"/>
</dbReference>
<dbReference type="InterPro" id="IPR002938">
    <property type="entry name" value="FAD-bd"/>
</dbReference>
<reference evidence="2" key="1">
    <citation type="submission" date="2016-03" db="EMBL/GenBank/DDBJ databases">
        <authorList>
            <person name="Ploux O."/>
        </authorList>
    </citation>
    <scope>NUCLEOTIDE SEQUENCE</scope>
    <source>
        <strain evidence="2">UC10</strain>
    </source>
</reference>
<feature type="domain" description="FAD-binding" evidence="1">
    <location>
        <begin position="3"/>
        <end position="270"/>
    </location>
</feature>
<dbReference type="EMBL" id="FLQS01000062">
    <property type="protein sequence ID" value="SBS78937.1"/>
    <property type="molecule type" value="Genomic_DNA"/>
</dbReference>
<sequence length="338" mass="36186">MIDLLVAGGGPAGLVTALHAARAGLSVTVVERRRPPIDKACGEGMMPYTVRQLEALGIKPPGKVFRGITYFDAERRVDAPFRADSGLGVRRTALHSTLVDAACAAGVDLVTAHVGSISQDADSVECAGFRARYLAAADGLHSPIRRSLGLARPSRGSRRWGLRRHIHTAPWSDRVEVYWADGAEAYVTPVADDCVGIAILTARQGSFESRLAEFGALSERVNGHPHGPERAAGPLRQRVADRTAGRVMLVGDAAGYVDALTGEGLGIAFGGAELLVNCVLAERPGDYDRQWRRMSRRYRALTAGLLHAVEFAPTRSRIMPAAAAFPSAFTRIVNLLAY</sequence>
<dbReference type="InterPro" id="IPR036188">
    <property type="entry name" value="FAD/NAD-bd_sf"/>
</dbReference>
<organism evidence="2">
    <name type="scientific">uncultured Mycobacterium sp</name>
    <dbReference type="NCBI Taxonomy" id="171292"/>
    <lineage>
        <taxon>Bacteria</taxon>
        <taxon>Bacillati</taxon>
        <taxon>Actinomycetota</taxon>
        <taxon>Actinomycetes</taxon>
        <taxon>Mycobacteriales</taxon>
        <taxon>Mycobacteriaceae</taxon>
        <taxon>Mycobacterium</taxon>
        <taxon>environmental samples</taxon>
    </lineage>
</organism>
<evidence type="ECO:0000313" key="2">
    <source>
        <dbReference type="EMBL" id="SBS78937.1"/>
    </source>
</evidence>
<dbReference type="PRINTS" id="PR00420">
    <property type="entry name" value="RNGMNOXGNASE"/>
</dbReference>
<dbReference type="AlphaFoldDB" id="A0A1Y5PJL8"/>
<dbReference type="SUPFAM" id="SSF51905">
    <property type="entry name" value="FAD/NAD(P)-binding domain"/>
    <property type="match status" value="1"/>
</dbReference>
<dbReference type="GO" id="GO:0071949">
    <property type="term" value="F:FAD binding"/>
    <property type="evidence" value="ECO:0007669"/>
    <property type="project" value="InterPro"/>
</dbReference>
<accession>A0A1Y5PJL8</accession>
<evidence type="ECO:0000259" key="1">
    <source>
        <dbReference type="Pfam" id="PF01494"/>
    </source>
</evidence>
<dbReference type="PANTHER" id="PTHR42685:SF19">
    <property type="entry name" value="POSSIBLE OXIDOREDUCTASE"/>
    <property type="match status" value="1"/>
</dbReference>
<dbReference type="Gene3D" id="3.50.50.60">
    <property type="entry name" value="FAD/NAD(P)-binding domain"/>
    <property type="match status" value="1"/>
</dbReference>
<dbReference type="PANTHER" id="PTHR42685">
    <property type="entry name" value="GERANYLGERANYL DIPHOSPHATE REDUCTASE"/>
    <property type="match status" value="1"/>
</dbReference>
<dbReference type="InterPro" id="IPR050407">
    <property type="entry name" value="Geranylgeranyl_reductase"/>
</dbReference>
<protein>
    <submittedName>
        <fullName evidence="2">FAD dependent oxidoreductase</fullName>
    </submittedName>
</protein>